<dbReference type="Pfam" id="PF15901">
    <property type="entry name" value="Sortilin_C"/>
    <property type="match status" value="2"/>
</dbReference>
<evidence type="ECO:0000256" key="3">
    <source>
        <dbReference type="ARBA" id="ARBA00022692"/>
    </source>
</evidence>
<dbReference type="GO" id="GO:0005829">
    <property type="term" value="C:cytosol"/>
    <property type="evidence" value="ECO:0007669"/>
    <property type="project" value="GOC"/>
</dbReference>
<gene>
    <name evidence="19" type="ORF">A7U60_g4136</name>
</gene>
<sequence length="1466" mass="164986">MGFRCWPGEFLLLLLIAFLGLLSSVQAQSDPEVAYTTFHNFPSRLFFFDDTPSVIYFDSSEGNVYVSQDEGRSWERANIPEGKAMQVIEHPFDNLYAFVLTKGTTHYRTSDRGKTWQSFEVPVGPSYVPFPLSFHSDKASYGYILYQGTRCVRSSIGWGSVCHDETYYTKDAFSTEPNLLLSDTSRCQFAHSSKDFKHDAHHDLIYCVAFDSSTNTGSHALSSSRLFASTDFFEKEQRTVDLGIGKNARGVLAFAIVSKFAVVALKDLAGSADMLLYVSVDAQTWARAQFPHQSSAQLRENAYTIVEGTTHSLGVDVLLHAQATIGTLFVSNSNGTFFVESLRDTNRNDLGFVDFENIYGIEGVGIANIVANAQDVEGRGVAKQLQSRITFDDGSSWKRLTPPARDASGNSIGCDPSDGDACSLHLHSVTSPHNFGRIFSSPAPGLVLAVGSVGLYLKPYEECDTFLSTDAGLTWTMVAHEAHKYEFGDQGSIMVLVNDEEGVNEVKYSTDLGRSWKSHTLDRRLRARALTTVPDSTSQKFMLVGQLSRKDQTGQGRFVVVYLDFAPTRPRQCGDNDFEKWYARGGSDNECIMGHKQWYRRRKTDAECYVGHKFDDPVEHEDNCPCTDADYECDYNYIRNGDSCVPAGPEPIPPDVCRDMSGKYMGSSGYRLIPGNSCDRSRGIVKDEPVEKDCSQALPQEGEVTHQTFEFPSEIVQYSYFKESTTILVRLRDGTIWQSSNEGYTWWQPFPDERFVVFYLHSHSHDRGYLLTASTKFYYTTDTGRSWNQQNAPLPPNTFNAVILHFQPNSEYLIWTGNANCEGNGDQCHAEAHYSTDNGRKWYLIESYVRNCAWARDKELVIDRTQIICESYKEKKGDQRTFNVNVNPLQLVGGTQFFSHKRVLFERVVGFAKFSEFLIVAEYLEEQQSLDLQVSLDGKTFAAGVFPPSLRPQNHAYTILESSTKSVFMHLTTSEFPAPFWGVIMKSNGNGTYFGISADYVNRNDRGFVDFEKMIGLDGIALINVVSNPESAFMSGTKELQTRITHNDGGTWRPLNPPPVDSHGQSYGCTSTACALQIHGYTERFDSRATYSSPSVPGLLMAVGNIGEKLAPYSESDTFLSRNAGFTWEEIHKDAHLWEFGDSGSILVIANDEEPIDHVLFSTDEGKSWREYQFSREKVRVKSIVTVPTDTSRRFILFGYYPRSTSSSVAIHVDFSQLTRKQCVLNLEDPGSDDFELWSPAEERQERCLFGRRTLYHRRIRERNCYIGDLPKIEEKIVETCACTKDDFEWQVEFNHVRSAEGECVLVAGASTLPDDDTCPYGEDYWYERTAYRKIPYSTCEGGTQLDRGTSHVCPGLKGHGFFFWLFVLFVPITLATLVGYWIYRRSGLARGTIRLPGPDLRPAYSQSSALDTLASVPWFIIGVVGIAWEKLTSNLPFTRSFRSRSGYRTVAVDEDAQVLRFADED</sequence>
<dbReference type="GO" id="GO:0006896">
    <property type="term" value="P:Golgi to vacuole transport"/>
    <property type="evidence" value="ECO:0007669"/>
    <property type="project" value="TreeGrafter"/>
</dbReference>
<dbReference type="InterPro" id="IPR031778">
    <property type="entry name" value="Sortilin_N"/>
</dbReference>
<keyword evidence="3 16" id="KW-0812">Transmembrane</keyword>
<dbReference type="InterPro" id="IPR015943">
    <property type="entry name" value="WD40/YVTN_repeat-like_dom_sf"/>
</dbReference>
<keyword evidence="7" id="KW-0333">Golgi apparatus</keyword>
<dbReference type="GO" id="GO:0016020">
    <property type="term" value="C:membrane"/>
    <property type="evidence" value="ECO:0007669"/>
    <property type="project" value="InterPro"/>
</dbReference>
<dbReference type="PANTHER" id="PTHR12106:SF27">
    <property type="entry name" value="SORTILIN-RELATED RECEPTOR"/>
    <property type="match status" value="1"/>
</dbReference>
<evidence type="ECO:0000256" key="11">
    <source>
        <dbReference type="ARBA" id="ARBA00025569"/>
    </source>
</evidence>
<organism evidence="19 20">
    <name type="scientific">Sanghuangporus baumii</name>
    <name type="common">Phellinus baumii</name>
    <dbReference type="NCBI Taxonomy" id="108892"/>
    <lineage>
        <taxon>Eukaryota</taxon>
        <taxon>Fungi</taxon>
        <taxon>Dikarya</taxon>
        <taxon>Basidiomycota</taxon>
        <taxon>Agaricomycotina</taxon>
        <taxon>Agaricomycetes</taxon>
        <taxon>Hymenochaetales</taxon>
        <taxon>Hymenochaetaceae</taxon>
        <taxon>Sanghuangporus</taxon>
    </lineage>
</organism>
<evidence type="ECO:0000256" key="13">
    <source>
        <dbReference type="ARBA" id="ARBA00031354"/>
    </source>
</evidence>
<evidence type="ECO:0000256" key="17">
    <source>
        <dbReference type="SAM" id="SignalP"/>
    </source>
</evidence>
<keyword evidence="20" id="KW-1185">Reference proteome</keyword>
<feature type="transmembrane region" description="Helical" evidence="16">
    <location>
        <begin position="1362"/>
        <end position="1384"/>
    </location>
</feature>
<evidence type="ECO:0000256" key="6">
    <source>
        <dbReference type="ARBA" id="ARBA00022989"/>
    </source>
</evidence>
<dbReference type="GO" id="GO:0006895">
    <property type="term" value="P:Golgi to endosome transport"/>
    <property type="evidence" value="ECO:0007669"/>
    <property type="project" value="TreeGrafter"/>
</dbReference>
<dbReference type="Gene3D" id="2.10.70.80">
    <property type="match status" value="2"/>
</dbReference>
<evidence type="ECO:0000256" key="7">
    <source>
        <dbReference type="ARBA" id="ARBA00023034"/>
    </source>
</evidence>
<evidence type="ECO:0000313" key="20">
    <source>
        <dbReference type="Proteomes" id="UP000757232"/>
    </source>
</evidence>
<accession>A0A9Q5HZI6</accession>
<keyword evidence="9" id="KW-0675">Receptor</keyword>
<dbReference type="InterPro" id="IPR006581">
    <property type="entry name" value="VPS10"/>
</dbReference>
<dbReference type="InterPro" id="IPR050310">
    <property type="entry name" value="VPS10-sortilin"/>
</dbReference>
<dbReference type="Pfam" id="PF15902">
    <property type="entry name" value="Sortilin-Vps10"/>
    <property type="match status" value="2"/>
</dbReference>
<evidence type="ECO:0000256" key="12">
    <source>
        <dbReference type="ARBA" id="ARBA00031250"/>
    </source>
</evidence>
<dbReference type="Proteomes" id="UP000757232">
    <property type="component" value="Unassembled WGS sequence"/>
</dbReference>
<comment type="subcellular location">
    <subcellularLocation>
        <location evidence="1">Golgi apparatus</location>
        <location evidence="1">trans-Golgi network membrane</location>
    </subcellularLocation>
    <subcellularLocation>
        <location evidence="15">Prevacuolar compartment membrane</location>
    </subcellularLocation>
</comment>
<dbReference type="SMART" id="SM00602">
    <property type="entry name" value="VPS10"/>
    <property type="match status" value="2"/>
</dbReference>
<dbReference type="OrthoDB" id="443634at2759"/>
<evidence type="ECO:0000256" key="8">
    <source>
        <dbReference type="ARBA" id="ARBA00023136"/>
    </source>
</evidence>
<evidence type="ECO:0000256" key="15">
    <source>
        <dbReference type="ARBA" id="ARBA00046293"/>
    </source>
</evidence>
<evidence type="ECO:0000256" key="14">
    <source>
        <dbReference type="ARBA" id="ARBA00031902"/>
    </source>
</evidence>
<evidence type="ECO:0000313" key="19">
    <source>
        <dbReference type="EMBL" id="OCB88754.1"/>
    </source>
</evidence>
<dbReference type="GO" id="GO:0006623">
    <property type="term" value="P:protein targeting to vacuole"/>
    <property type="evidence" value="ECO:0007669"/>
    <property type="project" value="TreeGrafter"/>
</dbReference>
<dbReference type="SUPFAM" id="SSF110296">
    <property type="entry name" value="Oligoxyloglucan reducing end-specific cellobiohydrolase"/>
    <property type="match status" value="2"/>
</dbReference>
<evidence type="ECO:0000256" key="10">
    <source>
        <dbReference type="ARBA" id="ARBA00023180"/>
    </source>
</evidence>
<feature type="domain" description="VPS10" evidence="18">
    <location>
        <begin position="725"/>
        <end position="1359"/>
    </location>
</feature>
<evidence type="ECO:0000256" key="4">
    <source>
        <dbReference type="ARBA" id="ARBA00022729"/>
    </source>
</evidence>
<dbReference type="InterPro" id="IPR031777">
    <property type="entry name" value="Sortilin_C"/>
</dbReference>
<keyword evidence="4 17" id="KW-0732">Signal</keyword>
<evidence type="ECO:0000256" key="9">
    <source>
        <dbReference type="ARBA" id="ARBA00023170"/>
    </source>
</evidence>
<dbReference type="PANTHER" id="PTHR12106">
    <property type="entry name" value="SORTILIN RELATED"/>
    <property type="match status" value="1"/>
</dbReference>
<proteinExistence type="predicted"/>
<evidence type="ECO:0000259" key="18">
    <source>
        <dbReference type="SMART" id="SM00602"/>
    </source>
</evidence>
<reference evidence="19" key="1">
    <citation type="submission" date="2016-06" db="EMBL/GenBank/DDBJ databases">
        <title>Draft Genome sequence of the fungus Inonotus baumii.</title>
        <authorList>
            <person name="Zhu H."/>
            <person name="Lin W."/>
        </authorList>
    </citation>
    <scope>NUCLEOTIDE SEQUENCE</scope>
    <source>
        <strain evidence="19">821</strain>
    </source>
</reference>
<dbReference type="GO" id="GO:0005794">
    <property type="term" value="C:Golgi apparatus"/>
    <property type="evidence" value="ECO:0007669"/>
    <property type="project" value="UniProtKB-SubCell"/>
</dbReference>
<evidence type="ECO:0000256" key="2">
    <source>
        <dbReference type="ARBA" id="ARBA00015369"/>
    </source>
</evidence>
<evidence type="ECO:0000256" key="1">
    <source>
        <dbReference type="ARBA" id="ARBA00004198"/>
    </source>
</evidence>
<keyword evidence="6 16" id="KW-1133">Transmembrane helix</keyword>
<feature type="domain" description="VPS10" evidence="18">
    <location>
        <begin position="53"/>
        <end position="699"/>
    </location>
</feature>
<dbReference type="FunFam" id="3.30.60.270:FF:000005">
    <property type="entry name" value="Sortilin"/>
    <property type="match status" value="1"/>
</dbReference>
<keyword evidence="5" id="KW-0677">Repeat</keyword>
<feature type="chain" id="PRO_5040179342" description="Vacuolar protein sorting/targeting protein 10" evidence="17">
    <location>
        <begin position="28"/>
        <end position="1466"/>
    </location>
</feature>
<evidence type="ECO:0000256" key="5">
    <source>
        <dbReference type="ARBA" id="ARBA00022737"/>
    </source>
</evidence>
<dbReference type="Gene3D" id="3.30.60.270">
    <property type="match status" value="2"/>
</dbReference>
<dbReference type="EMBL" id="LNZH02000172">
    <property type="protein sequence ID" value="OCB88754.1"/>
    <property type="molecule type" value="Genomic_DNA"/>
</dbReference>
<dbReference type="FunFam" id="2.10.70.80:FF:000001">
    <property type="entry name" value="Sortilin-related VPS10 domain-containing receptor 1"/>
    <property type="match status" value="1"/>
</dbReference>
<keyword evidence="8 16" id="KW-0472">Membrane</keyword>
<comment type="function">
    <text evidence="11">Functions as a sorting receptor in the Golgi compartment required for the intracellular sorting and delivery of soluble vacuolar proteins, like carboxypeptidase Y (CPY) and proteinase A. Executes multiple rounds of sorting by cycling between the late Golgi and a prevacuolar endosome-like compartment.</text>
</comment>
<dbReference type="Gene3D" id="2.130.10.10">
    <property type="entry name" value="YVTN repeat-like/Quinoprotein amine dehydrogenase"/>
    <property type="match status" value="2"/>
</dbReference>
<keyword evidence="10" id="KW-0325">Glycoprotein</keyword>
<feature type="signal peptide" evidence="17">
    <location>
        <begin position="1"/>
        <end position="27"/>
    </location>
</feature>
<evidence type="ECO:0000256" key="16">
    <source>
        <dbReference type="SAM" id="Phobius"/>
    </source>
</evidence>
<protein>
    <recommendedName>
        <fullName evidence="2">Vacuolar protein sorting/targeting protein 10</fullName>
    </recommendedName>
    <alternativeName>
        <fullName evidence="13">Carboxypeptidase Y receptor</fullName>
    </alternativeName>
    <alternativeName>
        <fullName evidence="12 14">Sortilin VPS10</fullName>
    </alternativeName>
</protein>
<comment type="caution">
    <text evidence="19">The sequence shown here is derived from an EMBL/GenBank/DDBJ whole genome shotgun (WGS) entry which is preliminary data.</text>
</comment>
<name>A0A9Q5HZI6_SANBA</name>